<keyword evidence="3" id="KW-0547">Nucleotide-binding</keyword>
<evidence type="ECO:0000256" key="5">
    <source>
        <dbReference type="ARBA" id="ARBA00023251"/>
    </source>
</evidence>
<dbReference type="PANTHER" id="PTHR42711:SF17">
    <property type="entry name" value="ABC TRANSPORTER ATP-BINDING PROTEIN"/>
    <property type="match status" value="1"/>
</dbReference>
<dbReference type="InterPro" id="IPR027417">
    <property type="entry name" value="P-loop_NTPase"/>
</dbReference>
<dbReference type="InterPro" id="IPR003593">
    <property type="entry name" value="AAA+_ATPase"/>
</dbReference>
<gene>
    <name evidence="7" type="ORF">ACFPCY_39610</name>
</gene>
<feature type="domain" description="ABC transporter" evidence="6">
    <location>
        <begin position="4"/>
        <end position="232"/>
    </location>
</feature>
<dbReference type="PROSITE" id="PS50893">
    <property type="entry name" value="ABC_TRANSPORTER_2"/>
    <property type="match status" value="1"/>
</dbReference>
<evidence type="ECO:0000256" key="4">
    <source>
        <dbReference type="ARBA" id="ARBA00022840"/>
    </source>
</evidence>
<protein>
    <submittedName>
        <fullName evidence="7">ABC transporter ATP-binding protein</fullName>
    </submittedName>
</protein>
<evidence type="ECO:0000256" key="1">
    <source>
        <dbReference type="ARBA" id="ARBA00004202"/>
    </source>
</evidence>
<organism evidence="7 8">
    <name type="scientific">Actinomadura gamaensis</name>
    <dbReference type="NCBI Taxonomy" id="1763541"/>
    <lineage>
        <taxon>Bacteria</taxon>
        <taxon>Bacillati</taxon>
        <taxon>Actinomycetota</taxon>
        <taxon>Actinomycetes</taxon>
        <taxon>Streptosporangiales</taxon>
        <taxon>Thermomonosporaceae</taxon>
        <taxon>Actinomadura</taxon>
    </lineage>
</organism>
<evidence type="ECO:0000256" key="2">
    <source>
        <dbReference type="ARBA" id="ARBA00022448"/>
    </source>
</evidence>
<keyword evidence="8" id="KW-1185">Reference proteome</keyword>
<dbReference type="EMBL" id="JBHSIT010000017">
    <property type="protein sequence ID" value="MFC4913461.1"/>
    <property type="molecule type" value="Genomic_DNA"/>
</dbReference>
<dbReference type="Gene3D" id="3.40.50.300">
    <property type="entry name" value="P-loop containing nucleotide triphosphate hydrolases"/>
    <property type="match status" value="1"/>
</dbReference>
<dbReference type="PROSITE" id="PS00211">
    <property type="entry name" value="ABC_TRANSPORTER_1"/>
    <property type="match status" value="1"/>
</dbReference>
<reference evidence="8" key="1">
    <citation type="journal article" date="2019" name="Int. J. Syst. Evol. Microbiol.">
        <title>The Global Catalogue of Microorganisms (GCM) 10K type strain sequencing project: providing services to taxonomists for standard genome sequencing and annotation.</title>
        <authorList>
            <consortium name="The Broad Institute Genomics Platform"/>
            <consortium name="The Broad Institute Genome Sequencing Center for Infectious Disease"/>
            <person name="Wu L."/>
            <person name="Ma J."/>
        </authorList>
    </citation>
    <scope>NUCLEOTIDE SEQUENCE [LARGE SCALE GENOMIC DNA]</scope>
    <source>
        <strain evidence="8">KLKA75</strain>
    </source>
</reference>
<sequence length="323" mass="33812">MEAVELRGVSKSFGTVRAVDRLDLRLERGRTVALLGPNGAGKSTVISMMLGLRAPDTGTVRVLGGTPERAVRDGRVGAMPQTGRLISGVTVRELVGFVQRAHAAVARGPVPSVGELLDLARISDLGGRRADALSGGQAQRVRFALAVAGSPDLIVLDEPTAALDIESRRELWTAIRRCAERGATVLFSTHYLEEADAEADRIVVIDRGRVVADGTSEEIKRRVAGRTVSVDVPPAPSIDAAPNVSVDGATHVGVDAFANIDLSSLPGVVSSEIDGTRVRLHTTDSDATVLALAAAGAVRNLEVSGASLEEAFLTLTHAEEGVR</sequence>
<evidence type="ECO:0000313" key="8">
    <source>
        <dbReference type="Proteomes" id="UP001595872"/>
    </source>
</evidence>
<dbReference type="Pfam" id="PF00005">
    <property type="entry name" value="ABC_tran"/>
    <property type="match status" value="1"/>
</dbReference>
<dbReference type="PANTHER" id="PTHR42711">
    <property type="entry name" value="ABC TRANSPORTER ATP-BINDING PROTEIN"/>
    <property type="match status" value="1"/>
</dbReference>
<keyword evidence="2" id="KW-0813">Transport</keyword>
<name>A0ABV9UEP9_9ACTN</name>
<evidence type="ECO:0000256" key="3">
    <source>
        <dbReference type="ARBA" id="ARBA00022741"/>
    </source>
</evidence>
<dbReference type="SUPFAM" id="SSF52540">
    <property type="entry name" value="P-loop containing nucleoside triphosphate hydrolases"/>
    <property type="match status" value="1"/>
</dbReference>
<dbReference type="Proteomes" id="UP001595872">
    <property type="component" value="Unassembled WGS sequence"/>
</dbReference>
<keyword evidence="5" id="KW-0046">Antibiotic resistance</keyword>
<keyword evidence="4 7" id="KW-0067">ATP-binding</keyword>
<dbReference type="RefSeq" id="WP_378264404.1">
    <property type="nucleotide sequence ID" value="NZ_JBHSIT010000017.1"/>
</dbReference>
<dbReference type="SMART" id="SM00382">
    <property type="entry name" value="AAA"/>
    <property type="match status" value="1"/>
</dbReference>
<comment type="caution">
    <text evidence="7">The sequence shown here is derived from an EMBL/GenBank/DDBJ whole genome shotgun (WGS) entry which is preliminary data.</text>
</comment>
<evidence type="ECO:0000259" key="6">
    <source>
        <dbReference type="PROSITE" id="PS50893"/>
    </source>
</evidence>
<proteinExistence type="predicted"/>
<dbReference type="GO" id="GO:0005524">
    <property type="term" value="F:ATP binding"/>
    <property type="evidence" value="ECO:0007669"/>
    <property type="project" value="UniProtKB-KW"/>
</dbReference>
<dbReference type="InterPro" id="IPR050763">
    <property type="entry name" value="ABC_transporter_ATP-binding"/>
</dbReference>
<dbReference type="InterPro" id="IPR003439">
    <property type="entry name" value="ABC_transporter-like_ATP-bd"/>
</dbReference>
<comment type="subcellular location">
    <subcellularLocation>
        <location evidence="1">Cell membrane</location>
        <topology evidence="1">Peripheral membrane protein</topology>
    </subcellularLocation>
</comment>
<dbReference type="CDD" id="cd03230">
    <property type="entry name" value="ABC_DR_subfamily_A"/>
    <property type="match status" value="1"/>
</dbReference>
<evidence type="ECO:0000313" key="7">
    <source>
        <dbReference type="EMBL" id="MFC4913461.1"/>
    </source>
</evidence>
<dbReference type="InterPro" id="IPR017871">
    <property type="entry name" value="ABC_transporter-like_CS"/>
</dbReference>
<accession>A0ABV9UEP9</accession>